<keyword evidence="2" id="KW-1185">Reference proteome</keyword>
<organism evidence="1 2">
    <name type="scientific">Iphiclides podalirius</name>
    <name type="common">scarce swallowtail</name>
    <dbReference type="NCBI Taxonomy" id="110791"/>
    <lineage>
        <taxon>Eukaryota</taxon>
        <taxon>Metazoa</taxon>
        <taxon>Ecdysozoa</taxon>
        <taxon>Arthropoda</taxon>
        <taxon>Hexapoda</taxon>
        <taxon>Insecta</taxon>
        <taxon>Pterygota</taxon>
        <taxon>Neoptera</taxon>
        <taxon>Endopterygota</taxon>
        <taxon>Lepidoptera</taxon>
        <taxon>Glossata</taxon>
        <taxon>Ditrysia</taxon>
        <taxon>Papilionoidea</taxon>
        <taxon>Papilionidae</taxon>
        <taxon>Papilioninae</taxon>
        <taxon>Iphiclides</taxon>
    </lineage>
</organism>
<sequence length="98" mass="10746">MGVEIVVWGREHTCRQFLSKRAGGRRGRGVTGAAAAAPQSVTRRRSRWRYIPVARSSQPALHCDRASVYYIIGLYCDTADHAISPRFMFSSGSGGDTS</sequence>
<evidence type="ECO:0000313" key="2">
    <source>
        <dbReference type="Proteomes" id="UP000837857"/>
    </source>
</evidence>
<gene>
    <name evidence="1" type="ORF">IPOD504_LOCUS108</name>
</gene>
<dbReference type="Proteomes" id="UP000837857">
    <property type="component" value="Chromosome 1"/>
</dbReference>
<feature type="non-terminal residue" evidence="1">
    <location>
        <position position="98"/>
    </location>
</feature>
<evidence type="ECO:0000313" key="1">
    <source>
        <dbReference type="EMBL" id="CAH2034383.1"/>
    </source>
</evidence>
<reference evidence="1" key="1">
    <citation type="submission" date="2022-03" db="EMBL/GenBank/DDBJ databases">
        <authorList>
            <person name="Martin H S."/>
        </authorList>
    </citation>
    <scope>NUCLEOTIDE SEQUENCE</scope>
</reference>
<proteinExistence type="predicted"/>
<name>A0ABN8HJE2_9NEOP</name>
<accession>A0ABN8HJE2</accession>
<protein>
    <submittedName>
        <fullName evidence="1">Uncharacterized protein</fullName>
    </submittedName>
</protein>
<dbReference type="EMBL" id="OW152813">
    <property type="protein sequence ID" value="CAH2034383.1"/>
    <property type="molecule type" value="Genomic_DNA"/>
</dbReference>